<evidence type="ECO:0000256" key="1">
    <source>
        <dbReference type="SAM" id="Phobius"/>
    </source>
</evidence>
<gene>
    <name evidence="2" type="ORF">PFISCL1PPCAC_13173</name>
</gene>
<dbReference type="PANTHER" id="PTHR45907:SF16">
    <property type="entry name" value="SERPENTINE RECEPTOR, CLASS J"/>
    <property type="match status" value="1"/>
</dbReference>
<protein>
    <recommendedName>
        <fullName evidence="4">G protein-coupled receptor</fullName>
    </recommendedName>
</protein>
<dbReference type="Proteomes" id="UP001432322">
    <property type="component" value="Unassembled WGS sequence"/>
</dbReference>
<feature type="transmembrane region" description="Helical" evidence="1">
    <location>
        <begin position="101"/>
        <end position="124"/>
    </location>
</feature>
<dbReference type="Pfam" id="PF10326">
    <property type="entry name" value="7TM_GPCR_Str"/>
    <property type="match status" value="1"/>
</dbReference>
<sequence>VNLLLLPIMFTSRRRDSYRYVIAFFACSDLYCSVVHWLVYPVPEMYGNAFVLSGYGIINTLIGPAWYCSIYVQAFPILASHFVYRTLLIRRPSSLADPERFFAVMIATTTAISVYGLFGAYVVAGPDEVSLRELEVLFDGNSSSPVVHRAATARDTMQILYWIGGTFESPRWTALLGLFCVAIIMVFAYVIIVYCSLLIKGFL</sequence>
<keyword evidence="1" id="KW-1133">Transmembrane helix</keyword>
<evidence type="ECO:0008006" key="4">
    <source>
        <dbReference type="Google" id="ProtNLM"/>
    </source>
</evidence>
<keyword evidence="1" id="KW-0472">Membrane</keyword>
<feature type="transmembrane region" description="Helical" evidence="1">
    <location>
        <begin position="20"/>
        <end position="40"/>
    </location>
</feature>
<dbReference type="PANTHER" id="PTHR45907">
    <property type="entry name" value="SERPENTINE RECEPTOR, CLASS J"/>
    <property type="match status" value="1"/>
</dbReference>
<feature type="non-terminal residue" evidence="2">
    <location>
        <position position="1"/>
    </location>
</feature>
<comment type="caution">
    <text evidence="2">The sequence shown here is derived from an EMBL/GenBank/DDBJ whole genome shotgun (WGS) entry which is preliminary data.</text>
</comment>
<feature type="non-terminal residue" evidence="2">
    <location>
        <position position="203"/>
    </location>
</feature>
<feature type="transmembrane region" description="Helical" evidence="1">
    <location>
        <begin position="52"/>
        <end position="80"/>
    </location>
</feature>
<evidence type="ECO:0000313" key="3">
    <source>
        <dbReference type="Proteomes" id="UP001432322"/>
    </source>
</evidence>
<keyword evidence="3" id="KW-1185">Reference proteome</keyword>
<reference evidence="2" key="1">
    <citation type="submission" date="2023-10" db="EMBL/GenBank/DDBJ databases">
        <title>Genome assembly of Pristionchus species.</title>
        <authorList>
            <person name="Yoshida K."/>
            <person name="Sommer R.J."/>
        </authorList>
    </citation>
    <scope>NUCLEOTIDE SEQUENCE</scope>
    <source>
        <strain evidence="2">RS5133</strain>
    </source>
</reference>
<dbReference type="EMBL" id="BTSY01000004">
    <property type="protein sequence ID" value="GMT21876.1"/>
    <property type="molecule type" value="Genomic_DNA"/>
</dbReference>
<feature type="transmembrane region" description="Helical" evidence="1">
    <location>
        <begin position="174"/>
        <end position="199"/>
    </location>
</feature>
<dbReference type="InterPro" id="IPR019423">
    <property type="entry name" value="7TM_GPCR_serpentine_rcpt_Srj"/>
</dbReference>
<keyword evidence="1" id="KW-0812">Transmembrane</keyword>
<name>A0AAV5VTK0_9BILA</name>
<accession>A0AAV5VTK0</accession>
<proteinExistence type="predicted"/>
<dbReference type="InterPro" id="IPR019428">
    <property type="entry name" value="7TM_GPCR_serpentine_rcpt_Str"/>
</dbReference>
<evidence type="ECO:0000313" key="2">
    <source>
        <dbReference type="EMBL" id="GMT21876.1"/>
    </source>
</evidence>
<dbReference type="AlphaFoldDB" id="A0AAV5VTK0"/>
<organism evidence="2 3">
    <name type="scientific">Pristionchus fissidentatus</name>
    <dbReference type="NCBI Taxonomy" id="1538716"/>
    <lineage>
        <taxon>Eukaryota</taxon>
        <taxon>Metazoa</taxon>
        <taxon>Ecdysozoa</taxon>
        <taxon>Nematoda</taxon>
        <taxon>Chromadorea</taxon>
        <taxon>Rhabditida</taxon>
        <taxon>Rhabditina</taxon>
        <taxon>Diplogasteromorpha</taxon>
        <taxon>Diplogasteroidea</taxon>
        <taxon>Neodiplogasteridae</taxon>
        <taxon>Pristionchus</taxon>
    </lineage>
</organism>